<keyword evidence="5" id="KW-0653">Protein transport</keyword>
<evidence type="ECO:0000259" key="10">
    <source>
        <dbReference type="Pfam" id="PF08801"/>
    </source>
</evidence>
<dbReference type="InterPro" id="IPR037624">
    <property type="entry name" value="Nup133-like"/>
</dbReference>
<evidence type="ECO:0000313" key="11">
    <source>
        <dbReference type="EMBL" id="KAJ3999119.1"/>
    </source>
</evidence>
<evidence type="ECO:0000256" key="2">
    <source>
        <dbReference type="ARBA" id="ARBA00005569"/>
    </source>
</evidence>
<dbReference type="Gene3D" id="1.20.58.1380">
    <property type="match status" value="1"/>
</dbReference>
<keyword evidence="4" id="KW-0509">mRNA transport</keyword>
<evidence type="ECO:0000259" key="9">
    <source>
        <dbReference type="Pfam" id="PF03177"/>
    </source>
</evidence>
<keyword evidence="12" id="KW-1185">Reference proteome</keyword>
<dbReference type="InterPro" id="IPR014908">
    <property type="entry name" value="Nucleoporin_Nup133/Nup155_N"/>
</dbReference>
<feature type="compositionally biased region" description="Polar residues" evidence="8">
    <location>
        <begin position="31"/>
        <end position="40"/>
    </location>
</feature>
<protein>
    <submittedName>
        <fullName evidence="11">Non-repetitive/WGA-negative nucleoporin C-terminal-domain-containing protein</fullName>
    </submittedName>
</protein>
<keyword evidence="7" id="KW-0539">Nucleus</keyword>
<feature type="domain" description="Nucleoporin Nup133/Nup155-like N-terminal" evidence="10">
    <location>
        <begin position="81"/>
        <end position="447"/>
    </location>
</feature>
<evidence type="ECO:0000256" key="1">
    <source>
        <dbReference type="ARBA" id="ARBA00004259"/>
    </source>
</evidence>
<comment type="subcellular location">
    <subcellularLocation>
        <location evidence="1">Nucleus envelope</location>
    </subcellularLocation>
</comment>
<evidence type="ECO:0000256" key="7">
    <source>
        <dbReference type="ARBA" id="ARBA00023242"/>
    </source>
</evidence>
<evidence type="ECO:0000256" key="8">
    <source>
        <dbReference type="SAM" id="MobiDB-lite"/>
    </source>
</evidence>
<dbReference type="PANTHER" id="PTHR13405:SF11">
    <property type="entry name" value="NUCLEAR PORE COMPLEX PROTEIN NUP133"/>
    <property type="match status" value="1"/>
</dbReference>
<dbReference type="InterPro" id="IPR015943">
    <property type="entry name" value="WD40/YVTN_repeat-like_dom_sf"/>
</dbReference>
<sequence>MATFSPSPAPRRSSRLRSNVRPASPPRRTRLANNNSRLSTPNRIVDSASVVSLMDIGDGGSSAGSERSLTTKSGVEYVFAKSDQLTVSFYANLPLEVTQILRNADFYRDVYSGEIDTLTGFALVASMKTCFVWQHAMAVKGIPTCYIFTCPYDVNQTNPPFHSLVPWGSGREPGLILVSAAGEIRFWDSVGIGLAGGNRYSTTYLGLNSGSVTGLKRVDTQTYVVSTTLGSLHKLVLTSTGGKYHLSSSPFSRPSTSLSLSRLIPFLSSSSSTTKQVISEPGNISAIALGGQMIDRGQEIWVLINLRIQKWVMRLEGWEEILQDEDVANLIQTALRKRFGDSVEKDDAKLDLELVDLVVDSANKIVVLVSYEALEQVNMMAMDATGIRRIYSLVQLSPLGDSFQVEAVISVPYQSTSSSGAPMHPRIQSLTEGHLISIQFGDAVALCARASDYQERLELKSATDRTLGVGIMQNDSVMLLLTAATTMKVNIDVDDVLTFDTESGKTHLIKSIMTQAILYGSLPNNPLHFSFPPEVDEDSLMQAAQQLSAAILQSDPDLVRGNQDLSSQLKIRVERLAWLIQFVNENTVLIKMSQRCRQVLATDSEKLNAAYHLWTSHNELLATGPAHSVLNDAVYTYMNEYETDYHEDFMRAFFKFHVKDLGVVMEQIPNVALNAAQQTGRNIGDLLPEANRILLTVLTAASRHREQSINTYGIDLPMIDSWTSTSSIIDGILALFDTTTRISDPPAAANQHSELYNQLPELAEVLFACISQRLERLAMSVFLDAKGETSGTERELHELQQKFDMLRPEVLETLRRGGHAQSAFKLAEKYQDFDSLAALCHRESIYPPEDNPNFARIQGYIERFKEQFTNALYRWYIQHGEVRTLFAQGEAHNAYIDKFFEQNPTPSLSWLHDLGNKHYLEAAGALLAEAQQTVNLEVKHLELSIGKLANLAHLRKTEGAADDTLYDAFHDALDVVGVHEALLDEFNTVVADMRGRRSLDTQADTIIKIKASLLPEKRDLANIFRNLVKDLLQGKSLSIEDTVDVLTLKDNFDSVGDYATALRLLARCNLPEARKHAAFTTVWRRIYLHDDWNSIQKTSGVGDAELSQRFRQTALYSTFLDILSRQDEDVDGFEIDPDLALVVPTVEEISSRWPGLPQDQVERIHDDYDIECDKLGEFELEEAYSRVRELAEIEILHNSL</sequence>
<dbReference type="Proteomes" id="UP001163828">
    <property type="component" value="Unassembled WGS sequence"/>
</dbReference>
<comment type="caution">
    <text evidence="11">The sequence shown here is derived from an EMBL/GenBank/DDBJ whole genome shotgun (WGS) entry which is preliminary data.</text>
</comment>
<accession>A0ABQ8QKQ7</accession>
<evidence type="ECO:0000256" key="6">
    <source>
        <dbReference type="ARBA" id="ARBA00023010"/>
    </source>
</evidence>
<dbReference type="EMBL" id="MU790544">
    <property type="protein sequence ID" value="KAJ3999119.1"/>
    <property type="molecule type" value="Genomic_DNA"/>
</dbReference>
<evidence type="ECO:0000256" key="3">
    <source>
        <dbReference type="ARBA" id="ARBA00022448"/>
    </source>
</evidence>
<organism evidence="11 12">
    <name type="scientific">Lentinula boryana</name>
    <dbReference type="NCBI Taxonomy" id="40481"/>
    <lineage>
        <taxon>Eukaryota</taxon>
        <taxon>Fungi</taxon>
        <taxon>Dikarya</taxon>
        <taxon>Basidiomycota</taxon>
        <taxon>Agaricomycotina</taxon>
        <taxon>Agaricomycetes</taxon>
        <taxon>Agaricomycetidae</taxon>
        <taxon>Agaricales</taxon>
        <taxon>Marasmiineae</taxon>
        <taxon>Omphalotaceae</taxon>
        <taxon>Lentinula</taxon>
    </lineage>
</organism>
<dbReference type="SUPFAM" id="SSF117289">
    <property type="entry name" value="Nucleoporin domain"/>
    <property type="match status" value="1"/>
</dbReference>
<dbReference type="Gene3D" id="2.130.10.10">
    <property type="entry name" value="YVTN repeat-like/Quinoprotein amine dehydrogenase"/>
    <property type="match status" value="1"/>
</dbReference>
<gene>
    <name evidence="11" type="ORF">F5050DRAFT_1797992</name>
</gene>
<feature type="domain" description="Nucleoporin Nup133/Nup155-like C-terminal" evidence="9">
    <location>
        <begin position="822"/>
        <end position="1181"/>
    </location>
</feature>
<comment type="similarity">
    <text evidence="2">Belongs to the nucleoporin Nup133 family.</text>
</comment>
<dbReference type="Pfam" id="PF03177">
    <property type="entry name" value="Nucleoporin_C"/>
    <property type="match status" value="1"/>
</dbReference>
<keyword evidence="3" id="KW-0813">Transport</keyword>
<evidence type="ECO:0000313" key="12">
    <source>
        <dbReference type="Proteomes" id="UP001163828"/>
    </source>
</evidence>
<dbReference type="PANTHER" id="PTHR13405">
    <property type="entry name" value="NUCLEAR PORE COMPLEX PROTEIN NUP133"/>
    <property type="match status" value="1"/>
</dbReference>
<evidence type="ECO:0000256" key="4">
    <source>
        <dbReference type="ARBA" id="ARBA00022816"/>
    </source>
</evidence>
<dbReference type="InterPro" id="IPR007187">
    <property type="entry name" value="Nucleoporin_Nup133/Nup155_C"/>
</dbReference>
<dbReference type="Pfam" id="PF08801">
    <property type="entry name" value="Nucleoporin_N"/>
    <property type="match status" value="1"/>
</dbReference>
<proteinExistence type="inferred from homology"/>
<keyword evidence="6" id="KW-0811">Translocation</keyword>
<evidence type="ECO:0000256" key="5">
    <source>
        <dbReference type="ARBA" id="ARBA00022927"/>
    </source>
</evidence>
<name>A0ABQ8QKQ7_9AGAR</name>
<feature type="region of interest" description="Disordered" evidence="8">
    <location>
        <begin position="1"/>
        <end position="40"/>
    </location>
</feature>
<reference evidence="11" key="1">
    <citation type="submission" date="2022-08" db="EMBL/GenBank/DDBJ databases">
        <authorList>
            <consortium name="DOE Joint Genome Institute"/>
            <person name="Min B."/>
            <person name="Riley R."/>
            <person name="Sierra-Patev S."/>
            <person name="Naranjo-Ortiz M."/>
            <person name="Looney B."/>
            <person name="Konkel Z."/>
            <person name="Slot J.C."/>
            <person name="Sakamoto Y."/>
            <person name="Steenwyk J.L."/>
            <person name="Rokas A."/>
            <person name="Carro J."/>
            <person name="Camarero S."/>
            <person name="Ferreira P."/>
            <person name="Molpeceres G."/>
            <person name="Ruiz-Duenas F.J."/>
            <person name="Serrano A."/>
            <person name="Henrissat B."/>
            <person name="Drula E."/>
            <person name="Hughes K.W."/>
            <person name="Mata J.L."/>
            <person name="Ishikawa N.K."/>
            <person name="Vargas-Isla R."/>
            <person name="Ushijima S."/>
            <person name="Smith C.A."/>
            <person name="Ahrendt S."/>
            <person name="Andreopoulos W."/>
            <person name="He G."/>
            <person name="Labutti K."/>
            <person name="Lipzen A."/>
            <person name="Ng V."/>
            <person name="Sandor L."/>
            <person name="Barry K."/>
            <person name="Martinez A.T."/>
            <person name="Xiao Y."/>
            <person name="Gibbons J.G."/>
            <person name="Terashima K."/>
            <person name="Hibbett D.S."/>
            <person name="Grigoriev I.V."/>
        </authorList>
    </citation>
    <scope>NUCLEOTIDE SEQUENCE</scope>
    <source>
        <strain evidence="11">TFB10827</strain>
    </source>
</reference>